<evidence type="ECO:0000256" key="2">
    <source>
        <dbReference type="SAM" id="SignalP"/>
    </source>
</evidence>
<feature type="domain" description="FAS1" evidence="3">
    <location>
        <begin position="198"/>
        <end position="337"/>
    </location>
</feature>
<feature type="chain" id="PRO_5040193038" evidence="2">
    <location>
        <begin position="21"/>
        <end position="409"/>
    </location>
</feature>
<gene>
    <name evidence="4" type="ORF">EDB81DRAFT_230814</name>
</gene>
<accession>A0A9P9DMD4</accession>
<dbReference type="PANTHER" id="PTHR10900">
    <property type="entry name" value="PERIOSTIN-RELATED"/>
    <property type="match status" value="1"/>
</dbReference>
<dbReference type="PROSITE" id="PS50213">
    <property type="entry name" value="FAS1"/>
    <property type="match status" value="2"/>
</dbReference>
<dbReference type="InterPro" id="IPR050904">
    <property type="entry name" value="Adhesion/Biosynth-related"/>
</dbReference>
<feature type="domain" description="FAS1" evidence="3">
    <location>
        <begin position="23"/>
        <end position="175"/>
    </location>
</feature>
<dbReference type="Gene3D" id="2.30.180.10">
    <property type="entry name" value="FAS1 domain"/>
    <property type="match status" value="2"/>
</dbReference>
<reference evidence="4" key="1">
    <citation type="journal article" date="2021" name="Nat. Commun.">
        <title>Genetic determinants of endophytism in the Arabidopsis root mycobiome.</title>
        <authorList>
            <person name="Mesny F."/>
            <person name="Miyauchi S."/>
            <person name="Thiergart T."/>
            <person name="Pickel B."/>
            <person name="Atanasova L."/>
            <person name="Karlsson M."/>
            <person name="Huettel B."/>
            <person name="Barry K.W."/>
            <person name="Haridas S."/>
            <person name="Chen C."/>
            <person name="Bauer D."/>
            <person name="Andreopoulos W."/>
            <person name="Pangilinan J."/>
            <person name="LaButti K."/>
            <person name="Riley R."/>
            <person name="Lipzen A."/>
            <person name="Clum A."/>
            <person name="Drula E."/>
            <person name="Henrissat B."/>
            <person name="Kohler A."/>
            <person name="Grigoriev I.V."/>
            <person name="Martin F.M."/>
            <person name="Hacquard S."/>
        </authorList>
    </citation>
    <scope>NUCLEOTIDE SEQUENCE</scope>
    <source>
        <strain evidence="4">MPI-CAGE-AT-0147</strain>
    </source>
</reference>
<evidence type="ECO:0000256" key="1">
    <source>
        <dbReference type="SAM" id="MobiDB-lite"/>
    </source>
</evidence>
<evidence type="ECO:0000313" key="5">
    <source>
        <dbReference type="Proteomes" id="UP000738349"/>
    </source>
</evidence>
<keyword evidence="2" id="KW-0732">Signal</keyword>
<organism evidence="4 5">
    <name type="scientific">Dactylonectria macrodidyma</name>
    <dbReference type="NCBI Taxonomy" id="307937"/>
    <lineage>
        <taxon>Eukaryota</taxon>
        <taxon>Fungi</taxon>
        <taxon>Dikarya</taxon>
        <taxon>Ascomycota</taxon>
        <taxon>Pezizomycotina</taxon>
        <taxon>Sordariomycetes</taxon>
        <taxon>Hypocreomycetidae</taxon>
        <taxon>Hypocreales</taxon>
        <taxon>Nectriaceae</taxon>
        <taxon>Dactylonectria</taxon>
    </lineage>
</organism>
<dbReference type="AlphaFoldDB" id="A0A9P9DMD4"/>
<dbReference type="Proteomes" id="UP000738349">
    <property type="component" value="Unassembled WGS sequence"/>
</dbReference>
<dbReference type="SMART" id="SM00554">
    <property type="entry name" value="FAS1"/>
    <property type="match status" value="1"/>
</dbReference>
<dbReference type="PANTHER" id="PTHR10900:SF77">
    <property type="entry name" value="FI19380P1"/>
    <property type="match status" value="1"/>
</dbReference>
<dbReference type="OrthoDB" id="286301at2759"/>
<protein>
    <submittedName>
        <fullName evidence="4">FAS1 domain-containing protein</fullName>
    </submittedName>
</protein>
<name>A0A9P9DMD4_9HYPO</name>
<evidence type="ECO:0000259" key="3">
    <source>
        <dbReference type="PROSITE" id="PS50213"/>
    </source>
</evidence>
<comment type="caution">
    <text evidence="4">The sequence shown here is derived from an EMBL/GenBank/DDBJ whole genome shotgun (WGS) entry which is preliminary data.</text>
</comment>
<dbReference type="EMBL" id="JAGMUV010000024">
    <property type="protein sequence ID" value="KAH7121597.1"/>
    <property type="molecule type" value="Genomic_DNA"/>
</dbReference>
<sequence>MRASLCRLATSVALLGFAAADPREELSEALNGYSELTLFQSLLSAAAAPFDEVVKSDTSNITVLVPTNEAIGKYLEASGITNVTELNAADLVTFFSYQIMAASLKGDDFKGSKGKVVPTFLKGAEYNNRSAGPELEQQYGDDRAAGQVLFASEKNPSASRMKKRQGAGPVVDIRAGLAQDAEMQTVDVAWGNDGVNTFQIVDSVLSPPKNCSTTIRSFPDLELKSLDDSLIKAQLWPTLDTAYNVTCLAPTTEAFKKAGDPQVTASKDEVSQLLLAHTLGEVTYSNFLTDGQVIGTLNNTKVTVHFKGKDIYFNNAKVIEANVLTNNGLLHVLDSVIKAEDDMSAKATGSSTSSASKPSSTSASGTASGTEAPSSTTASVATASETNAANALAMGYAGALAVAAGFMLF</sequence>
<dbReference type="SUPFAM" id="SSF82153">
    <property type="entry name" value="FAS1 domain"/>
    <property type="match status" value="2"/>
</dbReference>
<dbReference type="InterPro" id="IPR000782">
    <property type="entry name" value="FAS1_domain"/>
</dbReference>
<keyword evidence="5" id="KW-1185">Reference proteome</keyword>
<feature type="signal peptide" evidence="2">
    <location>
        <begin position="1"/>
        <end position="20"/>
    </location>
</feature>
<feature type="region of interest" description="Disordered" evidence="1">
    <location>
        <begin position="347"/>
        <end position="379"/>
    </location>
</feature>
<evidence type="ECO:0000313" key="4">
    <source>
        <dbReference type="EMBL" id="KAH7121597.1"/>
    </source>
</evidence>
<dbReference type="InterPro" id="IPR036378">
    <property type="entry name" value="FAS1_dom_sf"/>
</dbReference>
<dbReference type="Pfam" id="PF02469">
    <property type="entry name" value="Fasciclin"/>
    <property type="match status" value="2"/>
</dbReference>
<proteinExistence type="predicted"/>